<name>A0A413VU75_9BACE</name>
<dbReference type="AlphaFoldDB" id="A0A413VU75"/>
<dbReference type="PROSITE" id="PS51257">
    <property type="entry name" value="PROKAR_LIPOPROTEIN"/>
    <property type="match status" value="1"/>
</dbReference>
<organism evidence="1 2">
    <name type="scientific">Bacteroides nordii</name>
    <dbReference type="NCBI Taxonomy" id="291645"/>
    <lineage>
        <taxon>Bacteria</taxon>
        <taxon>Pseudomonadati</taxon>
        <taxon>Bacteroidota</taxon>
        <taxon>Bacteroidia</taxon>
        <taxon>Bacteroidales</taxon>
        <taxon>Bacteroidaceae</taxon>
        <taxon>Bacteroides</taxon>
    </lineage>
</organism>
<protein>
    <submittedName>
        <fullName evidence="1">Uncharacterized protein</fullName>
    </submittedName>
</protein>
<accession>A0A413VU75</accession>
<gene>
    <name evidence="1" type="ORF">DW888_05795</name>
</gene>
<evidence type="ECO:0000313" key="2">
    <source>
        <dbReference type="Proteomes" id="UP000284379"/>
    </source>
</evidence>
<dbReference type="EMBL" id="QSGO01000003">
    <property type="protein sequence ID" value="RHB37061.1"/>
    <property type="molecule type" value="Genomic_DNA"/>
</dbReference>
<comment type="caution">
    <text evidence="1">The sequence shown here is derived from an EMBL/GenBank/DDBJ whole genome shotgun (WGS) entry which is preliminary data.</text>
</comment>
<proteinExistence type="predicted"/>
<sequence length="279" mass="32882">MKNKILLLLLLTLTIISCEKNDPVDDWARIGHVTSHTYWEIPSSTVNAGSNVNFVAQFYNSEHMLIDHMEVWYDVNERVELEATCPIVTFKYTKNSDVSTLVRENQRINSYEFKESYWSSDLRAYSVSSYFTTSNTLKQVEWKEMTEFDPEKYAELFPDTFETAFKRDLYVELNKTEKFSDLRKLIVDLEVMTTDEFKECTDSVFNHNINDWNYFVKDDCKQMIEDKYFALPFEQLIFDKSNMIYKLVYSKSYLLNATYRVIDISGATGISESKKIELN</sequence>
<dbReference type="RefSeq" id="WP_002558926.1">
    <property type="nucleotide sequence ID" value="NZ_CABJFV010000003.1"/>
</dbReference>
<reference evidence="1 2" key="1">
    <citation type="submission" date="2018-08" db="EMBL/GenBank/DDBJ databases">
        <title>A genome reference for cultivated species of the human gut microbiota.</title>
        <authorList>
            <person name="Zou Y."/>
            <person name="Xue W."/>
            <person name="Luo G."/>
        </authorList>
    </citation>
    <scope>NUCLEOTIDE SEQUENCE [LARGE SCALE GENOMIC DNA]</scope>
    <source>
        <strain evidence="1 2">AM40-30BH</strain>
    </source>
</reference>
<evidence type="ECO:0000313" key="1">
    <source>
        <dbReference type="EMBL" id="RHB37061.1"/>
    </source>
</evidence>
<dbReference type="Proteomes" id="UP000284379">
    <property type="component" value="Unassembled WGS sequence"/>
</dbReference>